<keyword evidence="9 12" id="KW-0406">Ion transport</keyword>
<comment type="subunit">
    <text evidence="3">F-type ATPases have 2 components, CF(1) - the catalytic core - and CF(0) - the membrane proton channel.</text>
</comment>
<protein>
    <recommendedName>
        <fullName evidence="12">ATP synthase complex subunit 8</fullName>
    </recommendedName>
</protein>
<evidence type="ECO:0000256" key="7">
    <source>
        <dbReference type="ARBA" id="ARBA00022781"/>
    </source>
</evidence>
<evidence type="ECO:0000256" key="9">
    <source>
        <dbReference type="ARBA" id="ARBA00023065"/>
    </source>
</evidence>
<evidence type="ECO:0000256" key="6">
    <source>
        <dbReference type="ARBA" id="ARBA00022692"/>
    </source>
</evidence>
<evidence type="ECO:0000256" key="5">
    <source>
        <dbReference type="ARBA" id="ARBA00022547"/>
    </source>
</evidence>
<proteinExistence type="inferred from homology"/>
<keyword evidence="10 12" id="KW-0496">Mitochondrion</keyword>
<comment type="subcellular location">
    <subcellularLocation>
        <location evidence="1 12">Mitochondrion membrane</location>
        <topology evidence="1 12">Single-pass membrane protein</topology>
    </subcellularLocation>
</comment>
<evidence type="ECO:0000256" key="10">
    <source>
        <dbReference type="ARBA" id="ARBA00023128"/>
    </source>
</evidence>
<evidence type="ECO:0000256" key="8">
    <source>
        <dbReference type="ARBA" id="ARBA00022989"/>
    </source>
</evidence>
<accession>A0A343UMI2</accession>
<sequence length="52" mass="6356">MPQMMPLNWLMLFIFFSTLLIMFNMVNYYTPLNKNSSKLTLKTFMKSLAWKW</sequence>
<evidence type="ECO:0000256" key="13">
    <source>
        <dbReference type="SAM" id="Phobius"/>
    </source>
</evidence>
<dbReference type="EMBL" id="KY689115">
    <property type="protein sequence ID" value="AVE15482.1"/>
    <property type="molecule type" value="Genomic_DNA"/>
</dbReference>
<evidence type="ECO:0000256" key="2">
    <source>
        <dbReference type="ARBA" id="ARBA00008892"/>
    </source>
</evidence>
<keyword evidence="6 12" id="KW-0812">Transmembrane</keyword>
<comment type="similarity">
    <text evidence="2 12">Belongs to the ATPase protein 8 family.</text>
</comment>
<geneLocation type="mitochondrion" evidence="14"/>
<feature type="transmembrane region" description="Helical" evidence="13">
    <location>
        <begin position="6"/>
        <end position="29"/>
    </location>
</feature>
<dbReference type="GO" id="GO:0031966">
    <property type="term" value="C:mitochondrial membrane"/>
    <property type="evidence" value="ECO:0007669"/>
    <property type="project" value="UniProtKB-SubCell"/>
</dbReference>
<evidence type="ECO:0000256" key="1">
    <source>
        <dbReference type="ARBA" id="ARBA00004304"/>
    </source>
</evidence>
<dbReference type="GO" id="GO:0015078">
    <property type="term" value="F:proton transmembrane transporter activity"/>
    <property type="evidence" value="ECO:0007669"/>
    <property type="project" value="InterPro"/>
</dbReference>
<keyword evidence="11 13" id="KW-0472">Membrane</keyword>
<keyword evidence="8 13" id="KW-1133">Transmembrane helix</keyword>
<keyword evidence="5 12" id="KW-0138">CF(0)</keyword>
<organism evidence="14">
    <name type="scientific">Hestiasula sp. JZ-2017</name>
    <dbReference type="NCBI Taxonomy" id="2073093"/>
    <lineage>
        <taxon>Eukaryota</taxon>
        <taxon>Metazoa</taxon>
        <taxon>Ecdysozoa</taxon>
        <taxon>Arthropoda</taxon>
        <taxon>Hexapoda</taxon>
        <taxon>Insecta</taxon>
        <taxon>Pterygota</taxon>
        <taxon>Neoptera</taxon>
        <taxon>Polyneoptera</taxon>
        <taxon>Dictyoptera</taxon>
        <taxon>Mantodea</taxon>
        <taxon>Eumantodea</taxon>
        <taxon>Hymenopoidea</taxon>
        <taxon>Hymenopodidae</taxon>
        <taxon>Acromantinae</taxon>
        <taxon>Hestiasula</taxon>
    </lineage>
</organism>
<dbReference type="Pfam" id="PF00895">
    <property type="entry name" value="ATP-synt_8"/>
    <property type="match status" value="1"/>
</dbReference>
<name>A0A343UMI2_9NEOP</name>
<reference evidence="14" key="2">
    <citation type="submission" date="2018-02" db="EMBL/GenBank/DDBJ databases">
        <authorList>
            <person name="Cohen D.B."/>
            <person name="Kent A.D."/>
        </authorList>
    </citation>
    <scope>NUCLEOTIDE SEQUENCE</scope>
</reference>
<evidence type="ECO:0000256" key="3">
    <source>
        <dbReference type="ARBA" id="ARBA00011291"/>
    </source>
</evidence>
<dbReference type="InterPro" id="IPR001421">
    <property type="entry name" value="ATP8_metazoa"/>
</dbReference>
<evidence type="ECO:0000256" key="12">
    <source>
        <dbReference type="RuleBase" id="RU003661"/>
    </source>
</evidence>
<keyword evidence="7 12" id="KW-0375">Hydrogen ion transport</keyword>
<evidence type="ECO:0000256" key="4">
    <source>
        <dbReference type="ARBA" id="ARBA00022448"/>
    </source>
</evidence>
<evidence type="ECO:0000313" key="14">
    <source>
        <dbReference type="EMBL" id="AVE15482.1"/>
    </source>
</evidence>
<keyword evidence="4 12" id="KW-0813">Transport</keyword>
<gene>
    <name evidence="14" type="primary">ATP8</name>
</gene>
<dbReference type="GO" id="GO:0045259">
    <property type="term" value="C:proton-transporting ATP synthase complex"/>
    <property type="evidence" value="ECO:0007669"/>
    <property type="project" value="UniProtKB-KW"/>
</dbReference>
<reference evidence="14" key="1">
    <citation type="journal article" date="2018" name="Int. J. Biol. Macromol.">
        <title>Higher tRNA gene duplication in mitogenomes of praying mantises (Dictyoptera, Mantodea) and the phylogeny within Mantodea.</title>
        <authorList>
            <person name="Zhang L.-P."/>
            <person name="Yu D.-N."/>
            <person name="Storey K.B."/>
            <person name="Cheng H.-Y."/>
            <person name="Zhang J.-Y."/>
        </authorList>
    </citation>
    <scope>NUCLEOTIDE SEQUENCE</scope>
</reference>
<evidence type="ECO:0000256" key="11">
    <source>
        <dbReference type="ARBA" id="ARBA00023136"/>
    </source>
</evidence>
<dbReference type="GO" id="GO:0015986">
    <property type="term" value="P:proton motive force-driven ATP synthesis"/>
    <property type="evidence" value="ECO:0007669"/>
    <property type="project" value="InterPro"/>
</dbReference>
<dbReference type="AlphaFoldDB" id="A0A343UMI2"/>